<comment type="function">
    <text evidence="8">Toxic component of a toxin-antitoxin (TA) system. An RNase.</text>
</comment>
<keyword evidence="4 8" id="KW-0479">Metal-binding</keyword>
<dbReference type="EMBL" id="JBHSZO010000014">
    <property type="protein sequence ID" value="MFC7218755.1"/>
    <property type="molecule type" value="Genomic_DNA"/>
</dbReference>
<evidence type="ECO:0000259" key="9">
    <source>
        <dbReference type="Pfam" id="PF01850"/>
    </source>
</evidence>
<keyword evidence="2 8" id="KW-1277">Toxin-antitoxin system</keyword>
<dbReference type="InterPro" id="IPR050556">
    <property type="entry name" value="Type_II_TA_system_RNase"/>
</dbReference>
<sequence length="138" mass="14522">MTHPEGVLDTNVIAALAAYDPAALPEELLITAVTLGELSHGPHATDDPARRAARMAVLQHVEATFDPLPYDREAARMYGRMCAAVIAAGRKRRSRAADLMIAATAAGNGLPLYTANPKDFHGLDGLVEVVALVRPAGA</sequence>
<accession>A0ABW2GD91</accession>
<name>A0ABW2GD91_9ACTN</name>
<comment type="cofactor">
    <cofactor evidence="1 8">
        <name>Mg(2+)</name>
        <dbReference type="ChEBI" id="CHEBI:18420"/>
    </cofactor>
</comment>
<feature type="binding site" evidence="8">
    <location>
        <position position="9"/>
    </location>
    <ligand>
        <name>Mg(2+)</name>
        <dbReference type="ChEBI" id="CHEBI:18420"/>
    </ligand>
</feature>
<protein>
    <recommendedName>
        <fullName evidence="8">Ribonuclease VapC</fullName>
        <shortName evidence="8">RNase VapC</shortName>
        <ecNumber evidence="8">3.1.-.-</ecNumber>
    </recommendedName>
    <alternativeName>
        <fullName evidence="8">Toxin VapC</fullName>
    </alternativeName>
</protein>
<evidence type="ECO:0000256" key="7">
    <source>
        <dbReference type="ARBA" id="ARBA00038093"/>
    </source>
</evidence>
<dbReference type="SUPFAM" id="SSF88723">
    <property type="entry name" value="PIN domain-like"/>
    <property type="match status" value="1"/>
</dbReference>
<dbReference type="InterPro" id="IPR029060">
    <property type="entry name" value="PIN-like_dom_sf"/>
</dbReference>
<dbReference type="RefSeq" id="WP_386414180.1">
    <property type="nucleotide sequence ID" value="NZ_JBHSZO010000014.1"/>
</dbReference>
<dbReference type="PANTHER" id="PTHR33653:SF1">
    <property type="entry name" value="RIBONUCLEASE VAPC2"/>
    <property type="match status" value="1"/>
</dbReference>
<dbReference type="InterPro" id="IPR022907">
    <property type="entry name" value="VapC_family"/>
</dbReference>
<evidence type="ECO:0000256" key="3">
    <source>
        <dbReference type="ARBA" id="ARBA00022722"/>
    </source>
</evidence>
<evidence type="ECO:0000313" key="11">
    <source>
        <dbReference type="Proteomes" id="UP001596413"/>
    </source>
</evidence>
<dbReference type="InterPro" id="IPR002716">
    <property type="entry name" value="PIN_dom"/>
</dbReference>
<dbReference type="CDD" id="cd18732">
    <property type="entry name" value="PIN_MtVapC4-C5_like"/>
    <property type="match status" value="1"/>
</dbReference>
<reference evidence="11" key="1">
    <citation type="journal article" date="2019" name="Int. J. Syst. Evol. Microbiol.">
        <title>The Global Catalogue of Microorganisms (GCM) 10K type strain sequencing project: providing services to taxonomists for standard genome sequencing and annotation.</title>
        <authorList>
            <consortium name="The Broad Institute Genomics Platform"/>
            <consortium name="The Broad Institute Genome Sequencing Center for Infectious Disease"/>
            <person name="Wu L."/>
            <person name="Ma J."/>
        </authorList>
    </citation>
    <scope>NUCLEOTIDE SEQUENCE [LARGE SCALE GENOMIC DNA]</scope>
    <source>
        <strain evidence="11">CGMCC 1.13681</strain>
    </source>
</reference>
<organism evidence="10 11">
    <name type="scientific">Streptomyces polyrhachis</name>
    <dbReference type="NCBI Taxonomy" id="1282885"/>
    <lineage>
        <taxon>Bacteria</taxon>
        <taxon>Bacillati</taxon>
        <taxon>Actinomycetota</taxon>
        <taxon>Actinomycetes</taxon>
        <taxon>Kitasatosporales</taxon>
        <taxon>Streptomycetaceae</taxon>
        <taxon>Streptomyces</taxon>
    </lineage>
</organism>
<dbReference type="Proteomes" id="UP001596413">
    <property type="component" value="Unassembled WGS sequence"/>
</dbReference>
<gene>
    <name evidence="8" type="primary">vapC</name>
    <name evidence="10" type="ORF">ACFQLX_11325</name>
</gene>
<dbReference type="Pfam" id="PF01850">
    <property type="entry name" value="PIN"/>
    <property type="match status" value="1"/>
</dbReference>
<feature type="binding site" evidence="8">
    <location>
        <position position="98"/>
    </location>
    <ligand>
        <name>Mg(2+)</name>
        <dbReference type="ChEBI" id="CHEBI:18420"/>
    </ligand>
</feature>
<proteinExistence type="inferred from homology"/>
<evidence type="ECO:0000313" key="10">
    <source>
        <dbReference type="EMBL" id="MFC7218755.1"/>
    </source>
</evidence>
<comment type="caution">
    <text evidence="10">The sequence shown here is derived from an EMBL/GenBank/DDBJ whole genome shotgun (WGS) entry which is preliminary data.</text>
</comment>
<dbReference type="EC" id="3.1.-.-" evidence="8"/>
<evidence type="ECO:0000256" key="4">
    <source>
        <dbReference type="ARBA" id="ARBA00022723"/>
    </source>
</evidence>
<evidence type="ECO:0000256" key="1">
    <source>
        <dbReference type="ARBA" id="ARBA00001946"/>
    </source>
</evidence>
<keyword evidence="5 8" id="KW-0378">Hydrolase</keyword>
<keyword evidence="3 8" id="KW-0540">Nuclease</keyword>
<feature type="domain" description="PIN" evidence="9">
    <location>
        <begin position="7"/>
        <end position="120"/>
    </location>
</feature>
<comment type="similarity">
    <text evidence="7 8">Belongs to the PINc/VapC protein family.</text>
</comment>
<dbReference type="HAMAP" id="MF_00265">
    <property type="entry name" value="VapC_Nob1"/>
    <property type="match status" value="1"/>
</dbReference>
<evidence type="ECO:0000256" key="6">
    <source>
        <dbReference type="ARBA" id="ARBA00022842"/>
    </source>
</evidence>
<evidence type="ECO:0000256" key="5">
    <source>
        <dbReference type="ARBA" id="ARBA00022801"/>
    </source>
</evidence>
<keyword evidence="8" id="KW-0800">Toxin</keyword>
<evidence type="ECO:0000256" key="8">
    <source>
        <dbReference type="HAMAP-Rule" id="MF_00265"/>
    </source>
</evidence>
<dbReference type="Gene3D" id="3.40.50.1010">
    <property type="entry name" value="5'-nuclease"/>
    <property type="match status" value="1"/>
</dbReference>
<evidence type="ECO:0000256" key="2">
    <source>
        <dbReference type="ARBA" id="ARBA00022649"/>
    </source>
</evidence>
<keyword evidence="11" id="KW-1185">Reference proteome</keyword>
<keyword evidence="6 8" id="KW-0460">Magnesium</keyword>
<dbReference type="PANTHER" id="PTHR33653">
    <property type="entry name" value="RIBONUCLEASE VAPC2"/>
    <property type="match status" value="1"/>
</dbReference>